<dbReference type="AlphaFoldDB" id="A0A2V4LHR5"/>
<sequence length="91" mass="9136">MGTVLTYVLAVDVYDEAGKRLASSPISGSEGVSDYTVTGKSILTRLLAAEGVASALSGGVASADTPAAELPEAKRAPLPLFVPRGVGDGVF</sequence>
<evidence type="ECO:0000313" key="1">
    <source>
        <dbReference type="EMBL" id="PYC29282.1"/>
    </source>
</evidence>
<comment type="caution">
    <text evidence="1">The sequence shown here is derived from an EMBL/GenBank/DDBJ whole genome shotgun (WGS) entry which is preliminary data.</text>
</comment>
<proteinExistence type="predicted"/>
<evidence type="ECO:0000313" key="2">
    <source>
        <dbReference type="Proteomes" id="UP000248146"/>
    </source>
</evidence>
<dbReference type="Proteomes" id="UP000248146">
    <property type="component" value="Unassembled WGS sequence"/>
</dbReference>
<dbReference type="EMBL" id="QJRX01000001">
    <property type="protein sequence ID" value="PYC29282.1"/>
    <property type="molecule type" value="Genomic_DNA"/>
</dbReference>
<organism evidence="1 2">
    <name type="scientific">Aquipseudomonas alcaligenes</name>
    <name type="common">Pseudomonas alcaligenes</name>
    <dbReference type="NCBI Taxonomy" id="43263"/>
    <lineage>
        <taxon>Bacteria</taxon>
        <taxon>Pseudomonadati</taxon>
        <taxon>Pseudomonadota</taxon>
        <taxon>Gammaproteobacteria</taxon>
        <taxon>Pseudomonadales</taxon>
        <taxon>Pseudomonadaceae</taxon>
        <taxon>Aquipseudomonas</taxon>
    </lineage>
</organism>
<protein>
    <submittedName>
        <fullName evidence="1">Uncharacterized protein</fullName>
    </submittedName>
</protein>
<dbReference type="RefSeq" id="WP_110680430.1">
    <property type="nucleotide sequence ID" value="NZ_QJRX01000001.1"/>
</dbReference>
<accession>A0A2V4LHR5</accession>
<reference evidence="1 2" key="1">
    <citation type="submission" date="2018-06" db="EMBL/GenBank/DDBJ databases">
        <title>Pseudomonas diversity within urban Lake Michigan freshwaters.</title>
        <authorList>
            <person name="Batrich M."/>
            <person name="Hatzopoulos T."/>
            <person name="Putonti C."/>
        </authorList>
    </citation>
    <scope>NUCLEOTIDE SEQUENCE [LARGE SCALE GENOMIC DNA]</scope>
    <source>
        <strain evidence="1 2">MB-090714</strain>
    </source>
</reference>
<gene>
    <name evidence="1" type="ORF">DMO17_00875</name>
</gene>
<name>A0A2V4LHR5_AQUAC</name>